<sequence>MRNTSKELHGGTSRYAPCDWYYHLPVKQSEKAVDAPPASQIPGLSDLREAPSGHTLRERRYWVKETDSEYVKLAKQGGQPGEHRRLVLCGGSDTVVWSSCLPCKNM</sequence>
<gene>
    <name evidence="2" type="ORF">E2I00_013917</name>
</gene>
<organism evidence="2 3">
    <name type="scientific">Balaenoptera physalus</name>
    <name type="common">Fin whale</name>
    <name type="synonym">Balaena physalus</name>
    <dbReference type="NCBI Taxonomy" id="9770"/>
    <lineage>
        <taxon>Eukaryota</taxon>
        <taxon>Metazoa</taxon>
        <taxon>Chordata</taxon>
        <taxon>Craniata</taxon>
        <taxon>Vertebrata</taxon>
        <taxon>Euteleostomi</taxon>
        <taxon>Mammalia</taxon>
        <taxon>Eutheria</taxon>
        <taxon>Laurasiatheria</taxon>
        <taxon>Artiodactyla</taxon>
        <taxon>Whippomorpha</taxon>
        <taxon>Cetacea</taxon>
        <taxon>Mysticeti</taxon>
        <taxon>Balaenopteridae</taxon>
        <taxon>Balaenoptera</taxon>
    </lineage>
</organism>
<dbReference type="OrthoDB" id="10012494at2759"/>
<dbReference type="PANTHER" id="PTHR31097">
    <property type="entry name" value="SI:DKEY-276J7.1"/>
    <property type="match status" value="1"/>
</dbReference>
<dbReference type="Proteomes" id="UP000437017">
    <property type="component" value="Unassembled WGS sequence"/>
</dbReference>
<dbReference type="InterPro" id="IPR040247">
    <property type="entry name" value="DUF5524"/>
</dbReference>
<dbReference type="PANTHER" id="PTHR31097:SF2">
    <property type="entry name" value="CHROMOSOME 7 OPEN READING FRAME 57"/>
    <property type="match status" value="1"/>
</dbReference>
<comment type="caution">
    <text evidence="2">The sequence shown here is derived from an EMBL/GenBank/DDBJ whole genome shotgun (WGS) entry which is preliminary data.</text>
</comment>
<name>A0A643C2H3_BALPH</name>
<proteinExistence type="predicted"/>
<evidence type="ECO:0000313" key="2">
    <source>
        <dbReference type="EMBL" id="KAB0394148.1"/>
    </source>
</evidence>
<evidence type="ECO:0000256" key="1">
    <source>
        <dbReference type="SAM" id="MobiDB-lite"/>
    </source>
</evidence>
<accession>A0A643C2H3</accession>
<feature type="region of interest" description="Disordered" evidence="1">
    <location>
        <begin position="30"/>
        <end position="52"/>
    </location>
</feature>
<dbReference type="Pfam" id="PF17662">
    <property type="entry name" value="DUF5524"/>
    <property type="match status" value="1"/>
</dbReference>
<dbReference type="EMBL" id="SGJD01002898">
    <property type="protein sequence ID" value="KAB0394148.1"/>
    <property type="molecule type" value="Genomic_DNA"/>
</dbReference>
<evidence type="ECO:0000313" key="3">
    <source>
        <dbReference type="Proteomes" id="UP000437017"/>
    </source>
</evidence>
<dbReference type="AlphaFoldDB" id="A0A643C2H3"/>
<protein>
    <submittedName>
        <fullName evidence="2">Uncharacterized protein</fullName>
    </submittedName>
</protein>
<keyword evidence="3" id="KW-1185">Reference proteome</keyword>
<reference evidence="2 3" key="1">
    <citation type="journal article" date="2019" name="PLoS ONE">
        <title>Genomic analyses reveal an absence of contemporary introgressive admixture between fin whales and blue whales, despite known hybrids.</title>
        <authorList>
            <person name="Westbury M.V."/>
            <person name="Petersen B."/>
            <person name="Lorenzen E.D."/>
        </authorList>
    </citation>
    <scope>NUCLEOTIDE SEQUENCE [LARGE SCALE GENOMIC DNA]</scope>
    <source>
        <strain evidence="2">FinWhale-01</strain>
    </source>
</reference>